<organism evidence="2 3">
    <name type="scientific">Croceitalea dokdonensis DOKDO 023</name>
    <dbReference type="NCBI Taxonomy" id="1300341"/>
    <lineage>
        <taxon>Bacteria</taxon>
        <taxon>Pseudomonadati</taxon>
        <taxon>Bacteroidota</taxon>
        <taxon>Flavobacteriia</taxon>
        <taxon>Flavobacteriales</taxon>
        <taxon>Flavobacteriaceae</taxon>
        <taxon>Croceitalea</taxon>
    </lineage>
</organism>
<dbReference type="PROSITE" id="PS51257">
    <property type="entry name" value="PROKAR_LIPOPROTEIN"/>
    <property type="match status" value="1"/>
</dbReference>
<protein>
    <recommendedName>
        <fullName evidence="4">Lipoprotein</fullName>
    </recommendedName>
</protein>
<evidence type="ECO:0000313" key="2">
    <source>
        <dbReference type="EMBL" id="KPM33423.1"/>
    </source>
</evidence>
<name>A0A0P7ANC4_9FLAO</name>
<feature type="signal peptide" evidence="1">
    <location>
        <begin position="1"/>
        <end position="24"/>
    </location>
</feature>
<keyword evidence="3" id="KW-1185">Reference proteome</keyword>
<feature type="chain" id="PRO_5006134936" description="Lipoprotein" evidence="1">
    <location>
        <begin position="25"/>
        <end position="200"/>
    </location>
</feature>
<comment type="caution">
    <text evidence="2">The sequence shown here is derived from an EMBL/GenBank/DDBJ whole genome shotgun (WGS) entry which is preliminary data.</text>
</comment>
<dbReference type="AlphaFoldDB" id="A0A0P7ANC4"/>
<dbReference type="EMBL" id="LDJX01000001">
    <property type="protein sequence ID" value="KPM33423.1"/>
    <property type="molecule type" value="Genomic_DNA"/>
</dbReference>
<evidence type="ECO:0000256" key="1">
    <source>
        <dbReference type="SAM" id="SignalP"/>
    </source>
</evidence>
<dbReference type="Proteomes" id="UP000050280">
    <property type="component" value="Unassembled WGS sequence"/>
</dbReference>
<keyword evidence="1" id="KW-0732">Signal</keyword>
<gene>
    <name evidence="2" type="ORF">I595_326</name>
</gene>
<reference evidence="2 3" key="1">
    <citation type="submission" date="2015-09" db="EMBL/GenBank/DDBJ databases">
        <title>Genome sequence of the marine flavobacterium Croceitalea dokdonensis DOKDO 023 that contains proton- and sodium-pumping rhodopsins.</title>
        <authorList>
            <person name="Kwon S.-K."/>
            <person name="Lee H.K."/>
            <person name="Kwak M.-J."/>
            <person name="Kim J.F."/>
        </authorList>
    </citation>
    <scope>NUCLEOTIDE SEQUENCE [LARGE SCALE GENOMIC DNA]</scope>
    <source>
        <strain evidence="2 3">DOKDO 023</strain>
    </source>
</reference>
<evidence type="ECO:0000313" key="3">
    <source>
        <dbReference type="Proteomes" id="UP000050280"/>
    </source>
</evidence>
<evidence type="ECO:0008006" key="4">
    <source>
        <dbReference type="Google" id="ProtNLM"/>
    </source>
</evidence>
<proteinExistence type="predicted"/>
<accession>A0A0P7ANC4</accession>
<sequence length="200" mass="22628">MFMKKNKFLSLFTTALFFFASCSSENNEEQMQNEEQNESVLSFTLNGEMRTTTIGKPFASFFEIRSGDEIVYGFGVSGAFSNDDLERWGFSTSFSSSDSDFVVDGLNIDSEESDIQDLNISGEYEDSLVRIPENEIILTAKYNKNQLYSFSITEIDENNQTVSGTFSMDLLATESDEIFRIRDGVFINAEFTSELIDLDN</sequence>